<comment type="caution">
    <text evidence="2">The sequence shown here is derived from an EMBL/GenBank/DDBJ whole genome shotgun (WGS) entry which is preliminary data.</text>
</comment>
<sequence>MYSKSTGFQWLPEDHRVHRKWLEGVIEHIDCHPRDLHPVLKEFKELIEGDAGTYLLFCSMFKQISKKKPYSKNLGGHRQPMGTASGFAAFLDPKVNAMFKKVLNAWGEYLCSPASAEVLGTDSQDWFGETGVKDLTATANIGETRYAFEDMFVCDSSAKHHGFSSWDAFFTRLFQEGIRPVAAPDDPGVIANACESLPFNVAHGVKARDKF</sequence>
<dbReference type="InterPro" id="IPR022237">
    <property type="entry name" value="PsiD-like"/>
</dbReference>
<evidence type="ECO:0000313" key="3">
    <source>
        <dbReference type="Proteomes" id="UP001357485"/>
    </source>
</evidence>
<name>A0ABR0LZT8_9PEZI</name>
<organism evidence="2 3">
    <name type="scientific">Cryomyces antarcticus</name>
    <dbReference type="NCBI Taxonomy" id="329879"/>
    <lineage>
        <taxon>Eukaryota</taxon>
        <taxon>Fungi</taxon>
        <taxon>Dikarya</taxon>
        <taxon>Ascomycota</taxon>
        <taxon>Pezizomycotina</taxon>
        <taxon>Dothideomycetes</taxon>
        <taxon>Dothideomycetes incertae sedis</taxon>
        <taxon>Cryomyces</taxon>
    </lineage>
</organism>
<accession>A0ABR0LZT8</accession>
<reference evidence="2 3" key="1">
    <citation type="submission" date="2023-08" db="EMBL/GenBank/DDBJ databases">
        <title>Black Yeasts Isolated from many extreme environments.</title>
        <authorList>
            <person name="Coleine C."/>
            <person name="Stajich J.E."/>
            <person name="Selbmann L."/>
        </authorList>
    </citation>
    <scope>NUCLEOTIDE SEQUENCE [LARGE SCALE GENOMIC DNA]</scope>
    <source>
        <strain evidence="2 3">CCFEE 536</strain>
    </source>
</reference>
<dbReference type="Proteomes" id="UP001357485">
    <property type="component" value="Unassembled WGS sequence"/>
</dbReference>
<evidence type="ECO:0000259" key="1">
    <source>
        <dbReference type="Pfam" id="PF12588"/>
    </source>
</evidence>
<keyword evidence="3" id="KW-1185">Reference proteome</keyword>
<protein>
    <recommendedName>
        <fullName evidence="1">L-tryptophan decarboxylase PsiD-like domain-containing protein</fullName>
    </recommendedName>
</protein>
<dbReference type="Pfam" id="PF12588">
    <property type="entry name" value="PSDC"/>
    <property type="match status" value="1"/>
</dbReference>
<proteinExistence type="predicted"/>
<gene>
    <name evidence="2" type="ORF">LTR16_000971</name>
</gene>
<feature type="domain" description="L-tryptophan decarboxylase PsiD-like" evidence="1">
    <location>
        <begin position="79"/>
        <end position="135"/>
    </location>
</feature>
<evidence type="ECO:0000313" key="2">
    <source>
        <dbReference type="EMBL" id="KAK5257328.1"/>
    </source>
</evidence>
<dbReference type="EMBL" id="JAVRRA010008246">
    <property type="protein sequence ID" value="KAK5257328.1"/>
    <property type="molecule type" value="Genomic_DNA"/>
</dbReference>